<evidence type="ECO:0000256" key="1">
    <source>
        <dbReference type="SAM" id="Phobius"/>
    </source>
</evidence>
<gene>
    <name evidence="2" type="ORF">Tco_0748139</name>
</gene>
<keyword evidence="1" id="KW-0812">Transmembrane</keyword>
<sequence>MAGEGCALHHRKASPSNAASVFEMFSTLGMENTPCRTWNGFCSGGGVVVEVLMLYQCLCYARGKHADAVRDSEVWIQEDTSFTHPPPLRPGVTVAFWLPNLLGLVQTVIRQLPFGFSNLLPCIQDIFNSGEALIPLARVELLTICRRNPWTLVGEFFGALHVSWLNKAFPIVLKERRDWFYIYGIHTRSMKLLFSVELLAANFQIAFYFIIGLLDPQFCVDKEDVFSLVEAA</sequence>
<evidence type="ECO:0000313" key="2">
    <source>
        <dbReference type="EMBL" id="GJS81598.1"/>
    </source>
</evidence>
<name>A0ABQ4YUY4_9ASTR</name>
<protein>
    <submittedName>
        <fullName evidence="2">Uncharacterized protein</fullName>
    </submittedName>
</protein>
<keyword evidence="1" id="KW-1133">Transmembrane helix</keyword>
<dbReference type="EMBL" id="BQNB010010759">
    <property type="protein sequence ID" value="GJS81598.1"/>
    <property type="molecule type" value="Genomic_DNA"/>
</dbReference>
<feature type="transmembrane region" description="Helical" evidence="1">
    <location>
        <begin position="192"/>
        <end position="214"/>
    </location>
</feature>
<keyword evidence="3" id="KW-1185">Reference proteome</keyword>
<evidence type="ECO:0000313" key="3">
    <source>
        <dbReference type="Proteomes" id="UP001151760"/>
    </source>
</evidence>
<organism evidence="2 3">
    <name type="scientific">Tanacetum coccineum</name>
    <dbReference type="NCBI Taxonomy" id="301880"/>
    <lineage>
        <taxon>Eukaryota</taxon>
        <taxon>Viridiplantae</taxon>
        <taxon>Streptophyta</taxon>
        <taxon>Embryophyta</taxon>
        <taxon>Tracheophyta</taxon>
        <taxon>Spermatophyta</taxon>
        <taxon>Magnoliopsida</taxon>
        <taxon>eudicotyledons</taxon>
        <taxon>Gunneridae</taxon>
        <taxon>Pentapetalae</taxon>
        <taxon>asterids</taxon>
        <taxon>campanulids</taxon>
        <taxon>Asterales</taxon>
        <taxon>Asteraceae</taxon>
        <taxon>Asteroideae</taxon>
        <taxon>Anthemideae</taxon>
        <taxon>Anthemidinae</taxon>
        <taxon>Tanacetum</taxon>
    </lineage>
</organism>
<dbReference type="Proteomes" id="UP001151760">
    <property type="component" value="Unassembled WGS sequence"/>
</dbReference>
<accession>A0ABQ4YUY4</accession>
<reference evidence="2" key="2">
    <citation type="submission" date="2022-01" db="EMBL/GenBank/DDBJ databases">
        <authorList>
            <person name="Yamashiro T."/>
            <person name="Shiraishi A."/>
            <person name="Satake H."/>
            <person name="Nakayama K."/>
        </authorList>
    </citation>
    <scope>NUCLEOTIDE SEQUENCE</scope>
</reference>
<keyword evidence="1" id="KW-0472">Membrane</keyword>
<comment type="caution">
    <text evidence="2">The sequence shown here is derived from an EMBL/GenBank/DDBJ whole genome shotgun (WGS) entry which is preliminary data.</text>
</comment>
<proteinExistence type="predicted"/>
<reference evidence="2" key="1">
    <citation type="journal article" date="2022" name="Int. J. Mol. Sci.">
        <title>Draft Genome of Tanacetum Coccineum: Genomic Comparison of Closely Related Tanacetum-Family Plants.</title>
        <authorList>
            <person name="Yamashiro T."/>
            <person name="Shiraishi A."/>
            <person name="Nakayama K."/>
            <person name="Satake H."/>
        </authorList>
    </citation>
    <scope>NUCLEOTIDE SEQUENCE</scope>
</reference>